<keyword evidence="11" id="KW-1185">Reference proteome</keyword>
<dbReference type="AlphaFoldDB" id="A0A1M6GDU3"/>
<comment type="similarity">
    <text evidence="2">Belongs to the ABC transporter superfamily.</text>
</comment>
<dbReference type="SUPFAM" id="SSF52540">
    <property type="entry name" value="P-loop containing nucleoside triphosphate hydrolases"/>
    <property type="match status" value="1"/>
</dbReference>
<evidence type="ECO:0000256" key="4">
    <source>
        <dbReference type="ARBA" id="ARBA00022475"/>
    </source>
</evidence>
<dbReference type="PANTHER" id="PTHR43166">
    <property type="entry name" value="AMINO ACID IMPORT ATP-BINDING PROTEIN"/>
    <property type="match status" value="1"/>
</dbReference>
<evidence type="ECO:0000256" key="2">
    <source>
        <dbReference type="ARBA" id="ARBA00005417"/>
    </source>
</evidence>
<evidence type="ECO:0000256" key="1">
    <source>
        <dbReference type="ARBA" id="ARBA00004202"/>
    </source>
</evidence>
<dbReference type="SMART" id="SM00382">
    <property type="entry name" value="AAA"/>
    <property type="match status" value="1"/>
</dbReference>
<reference evidence="10 11" key="1">
    <citation type="submission" date="2016-11" db="EMBL/GenBank/DDBJ databases">
        <authorList>
            <person name="Jaros S."/>
            <person name="Januszkiewicz K."/>
            <person name="Wedrychowicz H."/>
        </authorList>
    </citation>
    <scope>NUCLEOTIDE SEQUENCE [LARGE SCALE GENOMIC DNA]</scope>
    <source>
        <strain evidence="10 11">CGMCC 4.5723</strain>
    </source>
</reference>
<keyword evidence="4" id="KW-1003">Cell membrane</keyword>
<name>A0A1M6GDU3_9ACTN</name>
<keyword evidence="8" id="KW-0472">Membrane</keyword>
<proteinExistence type="inferred from homology"/>
<evidence type="ECO:0000259" key="9">
    <source>
        <dbReference type="PROSITE" id="PS50893"/>
    </source>
</evidence>
<dbReference type="InterPro" id="IPR027417">
    <property type="entry name" value="P-loop_NTPase"/>
</dbReference>
<dbReference type="EMBL" id="FQZK01000003">
    <property type="protein sequence ID" value="SHJ08082.1"/>
    <property type="molecule type" value="Genomic_DNA"/>
</dbReference>
<keyword evidence="7" id="KW-0029">Amino-acid transport</keyword>
<dbReference type="PANTHER" id="PTHR43166:SF9">
    <property type="entry name" value="GLUTAMATE_ASPARTATE IMPORT ATP-BINDING PROTEIN GLTL"/>
    <property type="match status" value="1"/>
</dbReference>
<dbReference type="InterPro" id="IPR030679">
    <property type="entry name" value="ABC_ATPase_HisP-typ"/>
</dbReference>
<evidence type="ECO:0000313" key="11">
    <source>
        <dbReference type="Proteomes" id="UP000184452"/>
    </source>
</evidence>
<dbReference type="PROSITE" id="PS50893">
    <property type="entry name" value="ABC_TRANSPORTER_2"/>
    <property type="match status" value="1"/>
</dbReference>
<dbReference type="RefSeq" id="WP_084737032.1">
    <property type="nucleotide sequence ID" value="NZ_FQZK01000003.1"/>
</dbReference>
<dbReference type="InterPro" id="IPR003439">
    <property type="entry name" value="ABC_transporter-like_ATP-bd"/>
</dbReference>
<evidence type="ECO:0000313" key="10">
    <source>
        <dbReference type="EMBL" id="SHJ08082.1"/>
    </source>
</evidence>
<dbReference type="PIRSF" id="PIRSF039085">
    <property type="entry name" value="ABC_ATPase_HisP"/>
    <property type="match status" value="1"/>
</dbReference>
<feature type="domain" description="ABC transporter" evidence="9">
    <location>
        <begin position="17"/>
        <end position="251"/>
    </location>
</feature>
<protein>
    <submittedName>
        <fullName evidence="10">Polar amino acid transport system ATP-binding protein</fullName>
    </submittedName>
</protein>
<dbReference type="Proteomes" id="UP000184452">
    <property type="component" value="Unassembled WGS sequence"/>
</dbReference>
<accession>A0A1M6GDU3</accession>
<dbReference type="Gene3D" id="3.40.50.300">
    <property type="entry name" value="P-loop containing nucleotide triphosphate hydrolases"/>
    <property type="match status" value="1"/>
</dbReference>
<dbReference type="GO" id="GO:0005886">
    <property type="term" value="C:plasma membrane"/>
    <property type="evidence" value="ECO:0007669"/>
    <property type="project" value="UniProtKB-SubCell"/>
</dbReference>
<keyword evidence="3" id="KW-0813">Transport</keyword>
<evidence type="ECO:0000256" key="8">
    <source>
        <dbReference type="ARBA" id="ARBA00023136"/>
    </source>
</evidence>
<gene>
    <name evidence="10" type="ORF">SAMN05421803_103375</name>
</gene>
<evidence type="ECO:0000256" key="5">
    <source>
        <dbReference type="ARBA" id="ARBA00022741"/>
    </source>
</evidence>
<dbReference type="GO" id="GO:0015424">
    <property type="term" value="F:ABC-type amino acid transporter activity"/>
    <property type="evidence" value="ECO:0007669"/>
    <property type="project" value="InterPro"/>
</dbReference>
<dbReference type="InterPro" id="IPR050086">
    <property type="entry name" value="MetN_ABC_transporter-like"/>
</dbReference>
<dbReference type="GO" id="GO:0005524">
    <property type="term" value="F:ATP binding"/>
    <property type="evidence" value="ECO:0007669"/>
    <property type="project" value="UniProtKB-KW"/>
</dbReference>
<dbReference type="STRING" id="758803.SAMN05421803_103375"/>
<evidence type="ECO:0000256" key="3">
    <source>
        <dbReference type="ARBA" id="ARBA00022448"/>
    </source>
</evidence>
<dbReference type="PROSITE" id="PS00211">
    <property type="entry name" value="ABC_TRANSPORTER_1"/>
    <property type="match status" value="1"/>
</dbReference>
<dbReference type="OrthoDB" id="7838608at2"/>
<dbReference type="GO" id="GO:0016887">
    <property type="term" value="F:ATP hydrolysis activity"/>
    <property type="evidence" value="ECO:0007669"/>
    <property type="project" value="InterPro"/>
</dbReference>
<evidence type="ECO:0000256" key="6">
    <source>
        <dbReference type="ARBA" id="ARBA00022840"/>
    </source>
</evidence>
<sequence>MSELERQARIEGPAPVLRLRGVRKEFRGNTVLDGLDLDVPEHAVVVLIGASGSGKSTLLRCANLLEPVTDGTIHLDGEHITDPRVNPDRVRRRIGMVFQSFNLFPHMTVLDNVTLAPRRVHRRERREAEERARELLDRVGLADKAGEYPDRLSGGQQQRAAIVRALVNGPRLLLLDEITSALDPELVGEVLDLVRGLRDDGMTMLLATHEMGFARQVADTVCFLEGGRVLEQGPPEQVLGDPREPRTRRFLQRIIDSGRL</sequence>
<keyword evidence="6 10" id="KW-0067">ATP-binding</keyword>
<dbReference type="Pfam" id="PF00005">
    <property type="entry name" value="ABC_tran"/>
    <property type="match status" value="1"/>
</dbReference>
<evidence type="ECO:0000256" key="7">
    <source>
        <dbReference type="ARBA" id="ARBA00022970"/>
    </source>
</evidence>
<comment type="subcellular location">
    <subcellularLocation>
        <location evidence="1">Cell membrane</location>
        <topology evidence="1">Peripheral membrane protein</topology>
    </subcellularLocation>
</comment>
<keyword evidence="5" id="KW-0547">Nucleotide-binding</keyword>
<dbReference type="InterPro" id="IPR003593">
    <property type="entry name" value="AAA+_ATPase"/>
</dbReference>
<dbReference type="InterPro" id="IPR017871">
    <property type="entry name" value="ABC_transporter-like_CS"/>
</dbReference>
<organism evidence="10 11">
    <name type="scientific">Nocardiopsis flavescens</name>
    <dbReference type="NCBI Taxonomy" id="758803"/>
    <lineage>
        <taxon>Bacteria</taxon>
        <taxon>Bacillati</taxon>
        <taxon>Actinomycetota</taxon>
        <taxon>Actinomycetes</taxon>
        <taxon>Streptosporangiales</taxon>
        <taxon>Nocardiopsidaceae</taxon>
        <taxon>Nocardiopsis</taxon>
    </lineage>
</organism>